<evidence type="ECO:0000256" key="4">
    <source>
        <dbReference type="ARBA" id="ARBA00047899"/>
    </source>
</evidence>
<dbReference type="PANTHER" id="PTHR24346:SF110">
    <property type="entry name" value="NON-SPECIFIC SERINE_THREONINE PROTEIN KINASE"/>
    <property type="match status" value="1"/>
</dbReference>
<dbReference type="GO" id="GO:0004674">
    <property type="term" value="F:protein serine/threonine kinase activity"/>
    <property type="evidence" value="ECO:0007669"/>
    <property type="project" value="UniProtKB-EC"/>
</dbReference>
<evidence type="ECO:0000256" key="3">
    <source>
        <dbReference type="ARBA" id="ARBA00022840"/>
    </source>
</evidence>
<sequence>MGPEARALPYPLSNRARISKFLQMANWQQPGFSNEALNKMYSEVQQELSQTGPPKRVGNYEIMRKVGEGAYSKVYLALHVITRHQVVLKDTIKDQVNLAGEIVHLRTFRHPHIARLYEIIVQSDRVWLVMEYCAGEELYLNLARHGPFNIVVARRMFTQLVGAVAYAHMQQCAHRDLKLENVLLDNELNIKLGDFGFTRSYQSKSMLDTVCGTEPYMAPELLLQKRYNPEAADVWSLGIIFYAILFGKLPFDEDNAAETRNRIINCEPDMSGPAPDDLKDLIKKMLCKDSRQRPRCADLLRSECFGADGEIQMNLLSRPAPQPFQSRQEREILKAMRALGMDLSVVAESINQMKCDPIHGIFYTALDKAMLGESRLTRRHSESSSLRHVARAARAILPRRSSEREREPSIVQAQPDLSARPRLDTAVSAPQSQREVEPQRESESAKGRLRRLLHSMIPRGENRYLNVPALAAHQEVSPASSQPSETQTPLQSEVSVLVTETLPGGRGRAMSQMSQLSALSALSSTSKDTLDQLNFRTSSIPHESEKYVARLSPVPNKLKRRLFPQVEPLKEE</sequence>
<dbReference type="GO" id="GO:0005524">
    <property type="term" value="F:ATP binding"/>
    <property type="evidence" value="ECO:0007669"/>
    <property type="project" value="UniProtKB-UniRule"/>
</dbReference>
<keyword evidence="2 6" id="KW-0547">Nucleotide-binding</keyword>
<dbReference type="GO" id="GO:0005737">
    <property type="term" value="C:cytoplasm"/>
    <property type="evidence" value="ECO:0007669"/>
    <property type="project" value="TreeGrafter"/>
</dbReference>
<dbReference type="InterPro" id="IPR008271">
    <property type="entry name" value="Ser/Thr_kinase_AS"/>
</dbReference>
<dbReference type="EMBL" id="NDIQ01000022">
    <property type="protein sequence ID" value="PRT55684.1"/>
    <property type="molecule type" value="Genomic_DNA"/>
</dbReference>
<feature type="binding site" evidence="6">
    <location>
        <position position="89"/>
    </location>
    <ligand>
        <name>ATP</name>
        <dbReference type="ChEBI" id="CHEBI:30616"/>
    </ligand>
</feature>
<keyword evidence="3 6" id="KW-0067">ATP-binding</keyword>
<comment type="catalytic activity">
    <reaction evidence="4">
        <text>L-threonyl-[protein] + ATP = O-phospho-L-threonyl-[protein] + ADP + H(+)</text>
        <dbReference type="Rhea" id="RHEA:46608"/>
        <dbReference type="Rhea" id="RHEA-COMP:11060"/>
        <dbReference type="Rhea" id="RHEA-COMP:11605"/>
        <dbReference type="ChEBI" id="CHEBI:15378"/>
        <dbReference type="ChEBI" id="CHEBI:30013"/>
        <dbReference type="ChEBI" id="CHEBI:30616"/>
        <dbReference type="ChEBI" id="CHEBI:61977"/>
        <dbReference type="ChEBI" id="CHEBI:456216"/>
        <dbReference type="EC" id="2.7.11.1"/>
    </reaction>
</comment>
<dbReference type="PROSITE" id="PS00108">
    <property type="entry name" value="PROTEIN_KINASE_ST"/>
    <property type="match status" value="1"/>
</dbReference>
<dbReference type="AlphaFoldDB" id="A0A2T0FL16"/>
<name>A0A2T0FL16_9ASCO</name>
<dbReference type="SUPFAM" id="SSF56112">
    <property type="entry name" value="Protein kinase-like (PK-like)"/>
    <property type="match status" value="1"/>
</dbReference>
<comment type="catalytic activity">
    <reaction evidence="5">
        <text>L-seryl-[protein] + ATP = O-phospho-L-seryl-[protein] + ADP + H(+)</text>
        <dbReference type="Rhea" id="RHEA:17989"/>
        <dbReference type="Rhea" id="RHEA-COMP:9863"/>
        <dbReference type="Rhea" id="RHEA-COMP:11604"/>
        <dbReference type="ChEBI" id="CHEBI:15378"/>
        <dbReference type="ChEBI" id="CHEBI:29999"/>
        <dbReference type="ChEBI" id="CHEBI:30616"/>
        <dbReference type="ChEBI" id="CHEBI:83421"/>
        <dbReference type="ChEBI" id="CHEBI:456216"/>
        <dbReference type="EC" id="2.7.11.1"/>
    </reaction>
</comment>
<evidence type="ECO:0000256" key="6">
    <source>
        <dbReference type="PROSITE-ProRule" id="PRU10141"/>
    </source>
</evidence>
<dbReference type="STRING" id="45607.A0A2T0FL16"/>
<evidence type="ECO:0000256" key="1">
    <source>
        <dbReference type="ARBA" id="ARBA00012513"/>
    </source>
</evidence>
<dbReference type="CDD" id="cd14003">
    <property type="entry name" value="STKc_AMPK-like"/>
    <property type="match status" value="1"/>
</dbReference>
<evidence type="ECO:0000256" key="5">
    <source>
        <dbReference type="ARBA" id="ARBA00048679"/>
    </source>
</evidence>
<dbReference type="InterPro" id="IPR000719">
    <property type="entry name" value="Prot_kinase_dom"/>
</dbReference>
<accession>A0A2T0FL16</accession>
<dbReference type="Gene3D" id="1.10.510.10">
    <property type="entry name" value="Transferase(Phosphotransferase) domain 1"/>
    <property type="match status" value="1"/>
</dbReference>
<dbReference type="FunFam" id="1.10.510.10:FF:000571">
    <property type="entry name" value="Maternal embryonic leucine zipper kinase"/>
    <property type="match status" value="1"/>
</dbReference>
<feature type="region of interest" description="Disordered" evidence="7">
    <location>
        <begin position="397"/>
        <end position="448"/>
    </location>
</feature>
<evidence type="ECO:0000256" key="7">
    <source>
        <dbReference type="SAM" id="MobiDB-lite"/>
    </source>
</evidence>
<evidence type="ECO:0000313" key="10">
    <source>
        <dbReference type="Proteomes" id="UP000238350"/>
    </source>
</evidence>
<dbReference type="GO" id="GO:0035556">
    <property type="term" value="P:intracellular signal transduction"/>
    <property type="evidence" value="ECO:0007669"/>
    <property type="project" value="TreeGrafter"/>
</dbReference>
<feature type="compositionally biased region" description="Basic and acidic residues" evidence="7">
    <location>
        <begin position="434"/>
        <end position="446"/>
    </location>
</feature>
<dbReference type="Pfam" id="PF00069">
    <property type="entry name" value="Pkinase"/>
    <property type="match status" value="1"/>
</dbReference>
<evidence type="ECO:0000259" key="8">
    <source>
        <dbReference type="PROSITE" id="PS50011"/>
    </source>
</evidence>
<proteinExistence type="predicted"/>
<organism evidence="9 10">
    <name type="scientific">Wickerhamiella sorbophila</name>
    <dbReference type="NCBI Taxonomy" id="45607"/>
    <lineage>
        <taxon>Eukaryota</taxon>
        <taxon>Fungi</taxon>
        <taxon>Dikarya</taxon>
        <taxon>Ascomycota</taxon>
        <taxon>Saccharomycotina</taxon>
        <taxon>Dipodascomycetes</taxon>
        <taxon>Dipodascales</taxon>
        <taxon>Trichomonascaceae</taxon>
        <taxon>Wickerhamiella</taxon>
    </lineage>
</organism>
<dbReference type="PANTHER" id="PTHR24346">
    <property type="entry name" value="MAP/MICROTUBULE AFFINITY-REGULATING KINASE"/>
    <property type="match status" value="1"/>
</dbReference>
<gene>
    <name evidence="9" type="ORF">B9G98_03304</name>
</gene>
<dbReference type="PROSITE" id="PS00107">
    <property type="entry name" value="PROTEIN_KINASE_ATP"/>
    <property type="match status" value="1"/>
</dbReference>
<protein>
    <recommendedName>
        <fullName evidence="1">non-specific serine/threonine protein kinase</fullName>
        <ecNumber evidence="1">2.7.11.1</ecNumber>
    </recommendedName>
</protein>
<dbReference type="SMART" id="SM00220">
    <property type="entry name" value="S_TKc"/>
    <property type="match status" value="1"/>
</dbReference>
<evidence type="ECO:0000256" key="2">
    <source>
        <dbReference type="ARBA" id="ARBA00022741"/>
    </source>
</evidence>
<dbReference type="RefSeq" id="XP_024665629.1">
    <property type="nucleotide sequence ID" value="XM_024809861.1"/>
</dbReference>
<dbReference type="InterPro" id="IPR011009">
    <property type="entry name" value="Kinase-like_dom_sf"/>
</dbReference>
<dbReference type="OrthoDB" id="942095at2759"/>
<dbReference type="PROSITE" id="PS50011">
    <property type="entry name" value="PROTEIN_KINASE_DOM"/>
    <property type="match status" value="1"/>
</dbReference>
<dbReference type="EC" id="2.7.11.1" evidence="1"/>
<dbReference type="GeneID" id="36517052"/>
<feature type="domain" description="Protein kinase" evidence="8">
    <location>
        <begin position="60"/>
        <end position="305"/>
    </location>
</feature>
<evidence type="ECO:0000313" key="9">
    <source>
        <dbReference type="EMBL" id="PRT55684.1"/>
    </source>
</evidence>
<keyword evidence="10" id="KW-1185">Reference proteome</keyword>
<comment type="caution">
    <text evidence="9">The sequence shown here is derived from an EMBL/GenBank/DDBJ whole genome shotgun (WGS) entry which is preliminary data.</text>
</comment>
<reference evidence="9 10" key="1">
    <citation type="submission" date="2017-04" db="EMBL/GenBank/DDBJ databases">
        <title>Genome sequencing of [Candida] sorbophila.</title>
        <authorList>
            <person name="Ahn J.O."/>
        </authorList>
    </citation>
    <scope>NUCLEOTIDE SEQUENCE [LARGE SCALE GENOMIC DNA]</scope>
    <source>
        <strain evidence="9 10">DS02</strain>
    </source>
</reference>
<dbReference type="Proteomes" id="UP000238350">
    <property type="component" value="Unassembled WGS sequence"/>
</dbReference>
<dbReference type="InterPro" id="IPR017441">
    <property type="entry name" value="Protein_kinase_ATP_BS"/>
</dbReference>